<protein>
    <recommendedName>
        <fullName evidence="4">Cell division protein FtsL</fullName>
    </recommendedName>
</protein>
<feature type="region of interest" description="Disordered" evidence="1">
    <location>
        <begin position="93"/>
        <end position="144"/>
    </location>
</feature>
<proteinExistence type="predicted"/>
<comment type="caution">
    <text evidence="2">The sequence shown here is derived from an EMBL/GenBank/DDBJ whole genome shotgun (WGS) entry which is preliminary data.</text>
</comment>
<dbReference type="Proteomes" id="UP000332515">
    <property type="component" value="Unassembled WGS sequence"/>
</dbReference>
<evidence type="ECO:0000313" key="3">
    <source>
        <dbReference type="Proteomes" id="UP000332515"/>
    </source>
</evidence>
<dbReference type="AlphaFoldDB" id="A0A6A7Y3T0"/>
<evidence type="ECO:0000256" key="1">
    <source>
        <dbReference type="SAM" id="MobiDB-lite"/>
    </source>
</evidence>
<dbReference type="RefSeq" id="WP_153483056.1">
    <property type="nucleotide sequence ID" value="NZ_VWNA01000001.1"/>
</dbReference>
<reference evidence="2 3" key="1">
    <citation type="submission" date="2019-09" db="EMBL/GenBank/DDBJ databases">
        <title>Segnochrobactrum spirostomi gen. nov., sp. nov., isolated from the ciliate Spirostomum cf. yagiui and description of a novel family, Segnochrobactraceae fam. nov. within the order Rhizobiales of the class Alphaproteobacteria.</title>
        <authorList>
            <person name="Akter S."/>
            <person name="Shazib S.U.A."/>
            <person name="Shin M.K."/>
        </authorList>
    </citation>
    <scope>NUCLEOTIDE SEQUENCE [LARGE SCALE GENOMIC DNA]</scope>
    <source>
        <strain evidence="2 3">Sp-1</strain>
    </source>
</reference>
<evidence type="ECO:0008006" key="4">
    <source>
        <dbReference type="Google" id="ProtNLM"/>
    </source>
</evidence>
<keyword evidence="3" id="KW-1185">Reference proteome</keyword>
<name>A0A6A7Y3T0_9HYPH</name>
<sequence>MPRIPIGRLFTVLLALATVVAAAVVFNEKRESASAATQVVRLKRAIAREQDRISALKAEWSLLDQPERLQGIVTKYDGVMNLQLLDPKQIGTLEDVPGKAPAGADPSVALAQPGAAVPPTASDLPDQGETVDEGPGAVTGGGNE</sequence>
<accession>A0A6A7Y3T0</accession>
<evidence type="ECO:0000313" key="2">
    <source>
        <dbReference type="EMBL" id="MQT13784.1"/>
    </source>
</evidence>
<gene>
    <name evidence="2" type="ORF">F0357_14270</name>
</gene>
<dbReference type="EMBL" id="VWNA01000001">
    <property type="protein sequence ID" value="MQT13784.1"/>
    <property type="molecule type" value="Genomic_DNA"/>
</dbReference>
<organism evidence="2 3">
    <name type="scientific">Segnochrobactrum spirostomi</name>
    <dbReference type="NCBI Taxonomy" id="2608987"/>
    <lineage>
        <taxon>Bacteria</taxon>
        <taxon>Pseudomonadati</taxon>
        <taxon>Pseudomonadota</taxon>
        <taxon>Alphaproteobacteria</taxon>
        <taxon>Hyphomicrobiales</taxon>
        <taxon>Segnochrobactraceae</taxon>
        <taxon>Segnochrobactrum</taxon>
    </lineage>
</organism>